<dbReference type="InterPro" id="IPR017853">
    <property type="entry name" value="GH"/>
</dbReference>
<name>A0A518DFJ3_9BACT</name>
<keyword evidence="4" id="KW-0732">Signal</keyword>
<feature type="region of interest" description="Disordered" evidence="3">
    <location>
        <begin position="21"/>
        <end position="51"/>
    </location>
</feature>
<evidence type="ECO:0000256" key="3">
    <source>
        <dbReference type="SAM" id="MobiDB-lite"/>
    </source>
</evidence>
<evidence type="ECO:0000256" key="4">
    <source>
        <dbReference type="SAM" id="SignalP"/>
    </source>
</evidence>
<feature type="domain" description="Glycosyl hydrolase family 13 catalytic" evidence="5">
    <location>
        <begin position="64"/>
        <end position="530"/>
    </location>
</feature>
<organism evidence="6 7">
    <name type="scientific">Pirellulimonas nuda</name>
    <dbReference type="NCBI Taxonomy" id="2528009"/>
    <lineage>
        <taxon>Bacteria</taxon>
        <taxon>Pseudomonadati</taxon>
        <taxon>Planctomycetota</taxon>
        <taxon>Planctomycetia</taxon>
        <taxon>Pirellulales</taxon>
        <taxon>Lacipirellulaceae</taxon>
        <taxon>Pirellulimonas</taxon>
    </lineage>
</organism>
<dbReference type="PROSITE" id="PS51257">
    <property type="entry name" value="PROKAR_LIPOPROTEIN"/>
    <property type="match status" value="1"/>
</dbReference>
<dbReference type="SUPFAM" id="SSF51011">
    <property type="entry name" value="Glycosyl hydrolase domain"/>
    <property type="match status" value="1"/>
</dbReference>
<dbReference type="Proteomes" id="UP000317429">
    <property type="component" value="Chromosome"/>
</dbReference>
<dbReference type="OrthoDB" id="9805159at2"/>
<dbReference type="InterPro" id="IPR006047">
    <property type="entry name" value="GH13_cat_dom"/>
</dbReference>
<dbReference type="EC" id="3.2.1.135" evidence="6"/>
<protein>
    <submittedName>
        <fullName evidence="6">Neopullulanase 2</fullName>
        <ecNumber evidence="6">3.2.1.135</ecNumber>
    </submittedName>
</protein>
<evidence type="ECO:0000259" key="5">
    <source>
        <dbReference type="SMART" id="SM00642"/>
    </source>
</evidence>
<dbReference type="SUPFAM" id="SSF51445">
    <property type="entry name" value="(Trans)glycosidases"/>
    <property type="match status" value="1"/>
</dbReference>
<dbReference type="EMBL" id="CP036291">
    <property type="protein sequence ID" value="QDU90236.1"/>
    <property type="molecule type" value="Genomic_DNA"/>
</dbReference>
<gene>
    <name evidence="6" type="primary">tvaII</name>
    <name evidence="6" type="ORF">Pla175_36380</name>
</gene>
<dbReference type="Gene3D" id="3.20.20.80">
    <property type="entry name" value="Glycosidases"/>
    <property type="match status" value="1"/>
</dbReference>
<evidence type="ECO:0000313" key="6">
    <source>
        <dbReference type="EMBL" id="QDU90236.1"/>
    </source>
</evidence>
<dbReference type="SMART" id="SM00642">
    <property type="entry name" value="Aamy"/>
    <property type="match status" value="1"/>
</dbReference>
<evidence type="ECO:0000256" key="1">
    <source>
        <dbReference type="ARBA" id="ARBA00022801"/>
    </source>
</evidence>
<dbReference type="PANTHER" id="PTHR10357:SF210">
    <property type="entry name" value="MALTODEXTRIN GLUCOSIDASE"/>
    <property type="match status" value="1"/>
</dbReference>
<keyword evidence="2 6" id="KW-0326">Glycosidase</keyword>
<dbReference type="GO" id="GO:0031216">
    <property type="term" value="F:neopullulanase activity"/>
    <property type="evidence" value="ECO:0007669"/>
    <property type="project" value="UniProtKB-EC"/>
</dbReference>
<dbReference type="Gene3D" id="2.60.40.1180">
    <property type="entry name" value="Golgi alpha-mannosidase II"/>
    <property type="match status" value="1"/>
</dbReference>
<evidence type="ECO:0000313" key="7">
    <source>
        <dbReference type="Proteomes" id="UP000317429"/>
    </source>
</evidence>
<sequence precursor="true">MQTSRCVLAAAALLTLGCGEPAAEAPRKATPTAARPSDAPPGAEPTDPLDPAVPAWAEGVVFYQLFPERFRNGDPSNDPTHASLEFPDVIPGPDSDTPWSVTPWTSDWYARADWEQALGDNFYENGVFHRRYGGDLQGVLDKLDYLMEMGVGAIYFNPVFHARSLHKYDGASYHHVDPYFGPDPDGDLAIIAQETSDPATWRWTAADELFKKIIVEAHRRKMWVIVDGVFNHTGRDFFAFADLREKQQQSPYVDWYIVEAFDDPTTEPNEFRYKGWWGVDTLPEFADTADGKDLHPGPKRYVFDATRRWMDPDGDGDPDDGIDGWRLDVAAEVPIGFWRDWNALVRQLNPQAYTVAEFWDDGSADFLAEGGFSATMNYHGFAFPVKGFFIDGVLPASEFTEQIETRRAGHPPRRQLALQNLIDSHDTDRVGSMIVNASADRPYLRPDRFDYDVSERVSPRNWSEYNVRKPTEQELALQRLITLFQMTYVGAPMIYYGDEAGMWGADDPGDRKPMLWEDLRYDDEGADPLGRPREPDQVAVDLKLQAFYAAACKLRAGYEALRRGDIEVVATDDQHSAFAFRRTLGDHQLIATFNRGDKPWKLVLPTPAGSWLVEVFTASGSPETVSLKQTSDNAWELVTPPRDGVVVRQVGGS</sequence>
<keyword evidence="7" id="KW-1185">Reference proteome</keyword>
<dbReference type="KEGG" id="pnd:Pla175_36380"/>
<dbReference type="GO" id="GO:0005975">
    <property type="term" value="P:carbohydrate metabolic process"/>
    <property type="evidence" value="ECO:0007669"/>
    <property type="project" value="InterPro"/>
</dbReference>
<feature type="signal peptide" evidence="4">
    <location>
        <begin position="1"/>
        <end position="22"/>
    </location>
</feature>
<dbReference type="InterPro" id="IPR013780">
    <property type="entry name" value="Glyco_hydro_b"/>
</dbReference>
<feature type="chain" id="PRO_5021932557" evidence="4">
    <location>
        <begin position="23"/>
        <end position="653"/>
    </location>
</feature>
<dbReference type="AlphaFoldDB" id="A0A518DFJ3"/>
<feature type="compositionally biased region" description="Low complexity" evidence="3">
    <location>
        <begin position="21"/>
        <end position="36"/>
    </location>
</feature>
<proteinExistence type="predicted"/>
<dbReference type="PANTHER" id="PTHR10357">
    <property type="entry name" value="ALPHA-AMYLASE FAMILY MEMBER"/>
    <property type="match status" value="1"/>
</dbReference>
<keyword evidence="1 6" id="KW-0378">Hydrolase</keyword>
<dbReference type="Pfam" id="PF00128">
    <property type="entry name" value="Alpha-amylase"/>
    <property type="match status" value="2"/>
</dbReference>
<reference evidence="6 7" key="1">
    <citation type="submission" date="2019-02" db="EMBL/GenBank/DDBJ databases">
        <title>Deep-cultivation of Planctomycetes and their phenomic and genomic characterization uncovers novel biology.</title>
        <authorList>
            <person name="Wiegand S."/>
            <person name="Jogler M."/>
            <person name="Boedeker C."/>
            <person name="Pinto D."/>
            <person name="Vollmers J."/>
            <person name="Rivas-Marin E."/>
            <person name="Kohn T."/>
            <person name="Peeters S.H."/>
            <person name="Heuer A."/>
            <person name="Rast P."/>
            <person name="Oberbeckmann S."/>
            <person name="Bunk B."/>
            <person name="Jeske O."/>
            <person name="Meyerdierks A."/>
            <person name="Storesund J.E."/>
            <person name="Kallscheuer N."/>
            <person name="Luecker S."/>
            <person name="Lage O.M."/>
            <person name="Pohl T."/>
            <person name="Merkel B.J."/>
            <person name="Hornburger P."/>
            <person name="Mueller R.-W."/>
            <person name="Bruemmer F."/>
            <person name="Labrenz M."/>
            <person name="Spormann A.M."/>
            <person name="Op den Camp H."/>
            <person name="Overmann J."/>
            <person name="Amann R."/>
            <person name="Jetten M.S.M."/>
            <person name="Mascher T."/>
            <person name="Medema M.H."/>
            <person name="Devos D.P."/>
            <person name="Kaster A.-K."/>
            <person name="Ovreas L."/>
            <person name="Rohde M."/>
            <person name="Galperin M.Y."/>
            <person name="Jogler C."/>
        </authorList>
    </citation>
    <scope>NUCLEOTIDE SEQUENCE [LARGE SCALE GENOMIC DNA]</scope>
    <source>
        <strain evidence="6 7">Pla175</strain>
    </source>
</reference>
<dbReference type="CDD" id="cd11338">
    <property type="entry name" value="AmyAc_CMD"/>
    <property type="match status" value="1"/>
</dbReference>
<accession>A0A518DFJ3</accession>
<evidence type="ECO:0000256" key="2">
    <source>
        <dbReference type="ARBA" id="ARBA00023295"/>
    </source>
</evidence>
<feature type="region of interest" description="Disordered" evidence="3">
    <location>
        <begin position="74"/>
        <end position="97"/>
    </location>
</feature>